<keyword evidence="1" id="KW-0812">Transmembrane</keyword>
<accession>A0AAV0VME7</accession>
<proteinExistence type="predicted"/>
<feature type="transmembrane region" description="Helical" evidence="1">
    <location>
        <begin position="55"/>
        <end position="75"/>
    </location>
</feature>
<dbReference type="Proteomes" id="UP001160148">
    <property type="component" value="Unassembled WGS sequence"/>
</dbReference>
<dbReference type="EMBL" id="CARXXK010000001">
    <property type="protein sequence ID" value="CAI6344087.1"/>
    <property type="molecule type" value="Genomic_DNA"/>
</dbReference>
<sequence>MQYLCLFGFYINIFDIAPKYVSLLNGLLLNVHFISNFLWVNVVRRVLSSGIITEVESAFLMALICFVVAALYAIFASAEPLPWAADEPLEENQQNTVENLKTTKNFNNLP</sequence>
<name>A0AAV0VME7_9HEMI</name>
<evidence type="ECO:0000313" key="3">
    <source>
        <dbReference type="Proteomes" id="UP001160148"/>
    </source>
</evidence>
<feature type="transmembrane region" description="Helical" evidence="1">
    <location>
        <begin position="20"/>
        <end position="43"/>
    </location>
</feature>
<keyword evidence="1" id="KW-0472">Membrane</keyword>
<keyword evidence="1" id="KW-1133">Transmembrane helix</keyword>
<evidence type="ECO:0000256" key="1">
    <source>
        <dbReference type="SAM" id="Phobius"/>
    </source>
</evidence>
<reference evidence="2 3" key="1">
    <citation type="submission" date="2023-01" db="EMBL/GenBank/DDBJ databases">
        <authorList>
            <person name="Whitehead M."/>
        </authorList>
    </citation>
    <scope>NUCLEOTIDE SEQUENCE [LARGE SCALE GENOMIC DNA]</scope>
</reference>
<protein>
    <submittedName>
        <fullName evidence="2">Uncharacterized protein</fullName>
    </submittedName>
</protein>
<keyword evidence="3" id="KW-1185">Reference proteome</keyword>
<comment type="caution">
    <text evidence="2">The sequence shown here is derived from an EMBL/GenBank/DDBJ whole genome shotgun (WGS) entry which is preliminary data.</text>
</comment>
<gene>
    <name evidence="2" type="ORF">MEUPH1_LOCUS1263</name>
</gene>
<dbReference type="AlphaFoldDB" id="A0AAV0VME7"/>
<organism evidence="2 3">
    <name type="scientific">Macrosiphum euphorbiae</name>
    <name type="common">potato aphid</name>
    <dbReference type="NCBI Taxonomy" id="13131"/>
    <lineage>
        <taxon>Eukaryota</taxon>
        <taxon>Metazoa</taxon>
        <taxon>Ecdysozoa</taxon>
        <taxon>Arthropoda</taxon>
        <taxon>Hexapoda</taxon>
        <taxon>Insecta</taxon>
        <taxon>Pterygota</taxon>
        <taxon>Neoptera</taxon>
        <taxon>Paraneoptera</taxon>
        <taxon>Hemiptera</taxon>
        <taxon>Sternorrhyncha</taxon>
        <taxon>Aphidomorpha</taxon>
        <taxon>Aphidoidea</taxon>
        <taxon>Aphididae</taxon>
        <taxon>Macrosiphini</taxon>
        <taxon>Macrosiphum</taxon>
    </lineage>
</organism>
<evidence type="ECO:0000313" key="2">
    <source>
        <dbReference type="EMBL" id="CAI6344087.1"/>
    </source>
</evidence>